<accession>A0AC35FY34</accession>
<protein>
    <submittedName>
        <fullName evidence="2">Uncharacterized protein</fullName>
    </submittedName>
</protein>
<proteinExistence type="predicted"/>
<evidence type="ECO:0000313" key="1">
    <source>
        <dbReference type="Proteomes" id="UP000887580"/>
    </source>
</evidence>
<name>A0AC35FY34_9BILA</name>
<dbReference type="Proteomes" id="UP000887580">
    <property type="component" value="Unplaced"/>
</dbReference>
<organism evidence="1 2">
    <name type="scientific">Panagrolaimus sp. PS1159</name>
    <dbReference type="NCBI Taxonomy" id="55785"/>
    <lineage>
        <taxon>Eukaryota</taxon>
        <taxon>Metazoa</taxon>
        <taxon>Ecdysozoa</taxon>
        <taxon>Nematoda</taxon>
        <taxon>Chromadorea</taxon>
        <taxon>Rhabditida</taxon>
        <taxon>Tylenchina</taxon>
        <taxon>Panagrolaimomorpha</taxon>
        <taxon>Panagrolaimoidea</taxon>
        <taxon>Panagrolaimidae</taxon>
        <taxon>Panagrolaimus</taxon>
    </lineage>
</organism>
<sequence>MTSYNIPTESEPKVNVDKRVHSLSLLRTRYAPQNYFTSNSYSTPEVSQQRRLNKRVHHLSLLRMGKLFKPNTAPQVKRLAAESLWRYLASDSLKSL</sequence>
<evidence type="ECO:0000313" key="2">
    <source>
        <dbReference type="WBParaSite" id="PS1159_v2.g21599.t1"/>
    </source>
</evidence>
<dbReference type="WBParaSite" id="PS1159_v2.g21599.t1">
    <property type="protein sequence ID" value="PS1159_v2.g21599.t1"/>
    <property type="gene ID" value="PS1159_v2.g21599"/>
</dbReference>
<reference evidence="2" key="1">
    <citation type="submission" date="2022-11" db="UniProtKB">
        <authorList>
            <consortium name="WormBaseParasite"/>
        </authorList>
    </citation>
    <scope>IDENTIFICATION</scope>
</reference>